<dbReference type="SUPFAM" id="SSF50814">
    <property type="entry name" value="Lipocalins"/>
    <property type="match status" value="1"/>
</dbReference>
<dbReference type="OMA" id="LRCMNIN"/>
<name>A0A8I6RYG1_CIMLE</name>
<dbReference type="InterPro" id="IPR012674">
    <property type="entry name" value="Calycin"/>
</dbReference>
<protein>
    <submittedName>
        <fullName evidence="2">Uncharacterized protein</fullName>
    </submittedName>
</protein>
<keyword evidence="1" id="KW-0472">Membrane</keyword>
<keyword evidence="1" id="KW-1133">Transmembrane helix</keyword>
<dbReference type="GeneID" id="106669614"/>
<keyword evidence="1" id="KW-0812">Transmembrane</keyword>
<reference evidence="2" key="1">
    <citation type="submission" date="2022-01" db="UniProtKB">
        <authorList>
            <consortium name="EnsemblMetazoa"/>
        </authorList>
    </citation>
    <scope>IDENTIFICATION</scope>
</reference>
<dbReference type="EnsemblMetazoa" id="XM_014399196.2">
    <property type="protein sequence ID" value="XP_014254682.1"/>
    <property type="gene ID" value="LOC106669614"/>
</dbReference>
<keyword evidence="3" id="KW-1185">Reference proteome</keyword>
<dbReference type="KEGG" id="clec:106669614"/>
<evidence type="ECO:0000256" key="1">
    <source>
        <dbReference type="SAM" id="Phobius"/>
    </source>
</evidence>
<proteinExistence type="predicted"/>
<sequence length="245" mass="27786">MRKHNNAMPVCCWGKQKRHAIPLGMEILLGLGFLFTSSLVAKGDQFTDPVFSCARVESHVSMDLKNIEGMWFVLETIHHSPRNSTPAGVSWRETCPVLQFQVEERGDPLLPYSLKMWWQEGTFHDEYLFNIPQPSKDPGFWLTSGFQNVILPPNTVYTHFAGTVEVLGVDENHMVLTFCTPGTVLYSIVLSRTKRLHKDKIAGVNKMLERRRLPKVSVLKTCKGGALTIAPSAILIFMFLLFMNY</sequence>
<dbReference type="AlphaFoldDB" id="A0A8I6RYG1"/>
<organism evidence="2 3">
    <name type="scientific">Cimex lectularius</name>
    <name type="common">Bed bug</name>
    <name type="synonym">Acanthia lectularia</name>
    <dbReference type="NCBI Taxonomy" id="79782"/>
    <lineage>
        <taxon>Eukaryota</taxon>
        <taxon>Metazoa</taxon>
        <taxon>Ecdysozoa</taxon>
        <taxon>Arthropoda</taxon>
        <taxon>Hexapoda</taxon>
        <taxon>Insecta</taxon>
        <taxon>Pterygota</taxon>
        <taxon>Neoptera</taxon>
        <taxon>Paraneoptera</taxon>
        <taxon>Hemiptera</taxon>
        <taxon>Heteroptera</taxon>
        <taxon>Panheteroptera</taxon>
        <taxon>Cimicomorpha</taxon>
        <taxon>Cimicidae</taxon>
        <taxon>Cimex</taxon>
    </lineage>
</organism>
<dbReference type="Proteomes" id="UP000494040">
    <property type="component" value="Unassembled WGS sequence"/>
</dbReference>
<dbReference type="OrthoDB" id="6615450at2759"/>
<feature type="transmembrane region" description="Helical" evidence="1">
    <location>
        <begin position="224"/>
        <end position="243"/>
    </location>
</feature>
<accession>A0A8I6RYG1</accession>
<evidence type="ECO:0000313" key="2">
    <source>
        <dbReference type="EnsemblMetazoa" id="XP_014254682.1"/>
    </source>
</evidence>
<evidence type="ECO:0000313" key="3">
    <source>
        <dbReference type="Proteomes" id="UP000494040"/>
    </source>
</evidence>
<dbReference type="RefSeq" id="XP_014254682.1">
    <property type="nucleotide sequence ID" value="XM_014399196.2"/>
</dbReference>